<sequence>MYLMGLRGLSTDRVRCSGGPFQRPSSAPAFQLATPQQAFPPSYTP</sequence>
<gene>
    <name evidence="2" type="ORF">D187_000006</name>
</gene>
<accession>S9QTH3</accession>
<dbReference type="Proteomes" id="UP000011682">
    <property type="component" value="Unassembled WGS sequence"/>
</dbReference>
<evidence type="ECO:0000313" key="2">
    <source>
        <dbReference type="EMBL" id="EPX64584.1"/>
    </source>
</evidence>
<comment type="caution">
    <text evidence="2">The sequence shown here is derived from an EMBL/GenBank/DDBJ whole genome shotgun (WGS) entry which is preliminary data.</text>
</comment>
<keyword evidence="3" id="KW-1185">Reference proteome</keyword>
<organism evidence="2 3">
    <name type="scientific">Cystobacter fuscus (strain ATCC 25194 / DSM 2262 / NBRC 100088 / M29)</name>
    <dbReference type="NCBI Taxonomy" id="1242864"/>
    <lineage>
        <taxon>Bacteria</taxon>
        <taxon>Pseudomonadati</taxon>
        <taxon>Myxococcota</taxon>
        <taxon>Myxococcia</taxon>
        <taxon>Myxococcales</taxon>
        <taxon>Cystobacterineae</taxon>
        <taxon>Archangiaceae</taxon>
        <taxon>Cystobacter</taxon>
    </lineage>
</organism>
<proteinExistence type="predicted"/>
<protein>
    <submittedName>
        <fullName evidence="2">Uncharacterized protein</fullName>
    </submittedName>
</protein>
<feature type="compositionally biased region" description="Polar residues" evidence="1">
    <location>
        <begin position="33"/>
        <end position="45"/>
    </location>
</feature>
<feature type="region of interest" description="Disordered" evidence="1">
    <location>
        <begin position="16"/>
        <end position="45"/>
    </location>
</feature>
<reference evidence="2" key="1">
    <citation type="submission" date="2013-05" db="EMBL/GenBank/DDBJ databases">
        <title>Genome assembly of Cystobacter fuscus DSM 2262.</title>
        <authorList>
            <person name="Sharma G."/>
            <person name="Khatri I."/>
            <person name="Kaur C."/>
            <person name="Mayilraj S."/>
            <person name="Subramanian S."/>
        </authorList>
    </citation>
    <scope>NUCLEOTIDE SEQUENCE [LARGE SCALE GENOMIC DNA]</scope>
    <source>
        <strain evidence="2">DSM 2262</strain>
    </source>
</reference>
<name>S9QTH3_CYSF2</name>
<dbReference type="EMBL" id="ANAH02000001">
    <property type="protein sequence ID" value="EPX64584.1"/>
    <property type="molecule type" value="Genomic_DNA"/>
</dbReference>
<evidence type="ECO:0000313" key="3">
    <source>
        <dbReference type="Proteomes" id="UP000011682"/>
    </source>
</evidence>
<dbReference type="AlphaFoldDB" id="S9QTH3"/>
<evidence type="ECO:0000256" key="1">
    <source>
        <dbReference type="SAM" id="MobiDB-lite"/>
    </source>
</evidence>